<reference evidence="2" key="1">
    <citation type="submission" date="2023-03" db="EMBL/GenBank/DDBJ databases">
        <title>Emydomyces testavorans Genome Sequence.</title>
        <authorList>
            <person name="Hoyer L."/>
        </authorList>
    </citation>
    <scope>NUCLEOTIDE SEQUENCE</scope>
    <source>
        <strain evidence="2">16-2883</strain>
    </source>
</reference>
<dbReference type="EMBL" id="CP120628">
    <property type="protein sequence ID" value="WEW58355.1"/>
    <property type="molecule type" value="Genomic_DNA"/>
</dbReference>
<accession>A0AAF0DJY0</accession>
<evidence type="ECO:0000313" key="3">
    <source>
        <dbReference type="Proteomes" id="UP001219355"/>
    </source>
</evidence>
<dbReference type="Gene3D" id="3.10.180.10">
    <property type="entry name" value="2,3-Dihydroxybiphenyl 1,2-Dioxygenase, domain 1"/>
    <property type="match status" value="1"/>
</dbReference>
<sequence>MSNAAVVSQPGIGKTPSATSHIRIARPSRDINQAERFFVDGLGLKVLWRSDTNVTGGHALLMLGWPGAAWHLELVDDPAGEFPPAPTEEDLLVIYVGEAIDLAVIEKLEKAGGKRVKARNPYWETWGVTVEDPDGYRLVLSQIEV</sequence>
<name>A0AAF0DJY0_9EURO</name>
<evidence type="ECO:0000313" key="2">
    <source>
        <dbReference type="EMBL" id="WEW58355.1"/>
    </source>
</evidence>
<protein>
    <recommendedName>
        <fullName evidence="1">VOC domain-containing protein</fullName>
    </recommendedName>
</protein>
<dbReference type="InterPro" id="IPR037523">
    <property type="entry name" value="VOC_core"/>
</dbReference>
<keyword evidence="3" id="KW-1185">Reference proteome</keyword>
<evidence type="ECO:0000259" key="1">
    <source>
        <dbReference type="PROSITE" id="PS51819"/>
    </source>
</evidence>
<feature type="domain" description="VOC" evidence="1">
    <location>
        <begin position="18"/>
        <end position="143"/>
    </location>
</feature>
<dbReference type="Pfam" id="PF22658">
    <property type="entry name" value="YycE-like_N"/>
    <property type="match status" value="1"/>
</dbReference>
<dbReference type="InterPro" id="IPR029068">
    <property type="entry name" value="Glyas_Bleomycin-R_OHBP_Dase"/>
</dbReference>
<dbReference type="PROSITE" id="PS51819">
    <property type="entry name" value="VOC"/>
    <property type="match status" value="1"/>
</dbReference>
<dbReference type="InterPro" id="IPR058998">
    <property type="entry name" value="YycE-like_N"/>
</dbReference>
<organism evidence="2 3">
    <name type="scientific">Emydomyces testavorans</name>
    <dbReference type="NCBI Taxonomy" id="2070801"/>
    <lineage>
        <taxon>Eukaryota</taxon>
        <taxon>Fungi</taxon>
        <taxon>Dikarya</taxon>
        <taxon>Ascomycota</taxon>
        <taxon>Pezizomycotina</taxon>
        <taxon>Eurotiomycetes</taxon>
        <taxon>Eurotiomycetidae</taxon>
        <taxon>Onygenales</taxon>
        <taxon>Nannizziopsiaceae</taxon>
        <taxon>Emydomyces</taxon>
    </lineage>
</organism>
<gene>
    <name evidence="2" type="ORF">PRK78_003823</name>
</gene>
<dbReference type="CDD" id="cd06587">
    <property type="entry name" value="VOC"/>
    <property type="match status" value="1"/>
</dbReference>
<dbReference type="AlphaFoldDB" id="A0AAF0DJY0"/>
<dbReference type="SUPFAM" id="SSF54593">
    <property type="entry name" value="Glyoxalase/Bleomycin resistance protein/Dihydroxybiphenyl dioxygenase"/>
    <property type="match status" value="1"/>
</dbReference>
<dbReference type="InterPro" id="IPR058997">
    <property type="entry name" value="YycE-like_C"/>
</dbReference>
<dbReference type="Proteomes" id="UP001219355">
    <property type="component" value="Chromosome 2"/>
</dbReference>
<dbReference type="Pfam" id="PF22659">
    <property type="entry name" value="YycE-like_C"/>
    <property type="match status" value="1"/>
</dbReference>
<proteinExistence type="predicted"/>